<dbReference type="InterPro" id="IPR042047">
    <property type="entry name" value="SleB_dom1"/>
</dbReference>
<evidence type="ECO:0000256" key="2">
    <source>
        <dbReference type="SAM" id="SignalP"/>
    </source>
</evidence>
<feature type="region of interest" description="Disordered" evidence="1">
    <location>
        <begin position="273"/>
        <end position="296"/>
    </location>
</feature>
<dbReference type="Proteomes" id="UP000028181">
    <property type="component" value="Chromosome I"/>
</dbReference>
<dbReference type="PATRIC" id="fig|1028800.3.peg.1517"/>
<dbReference type="PROSITE" id="PS51257">
    <property type="entry name" value="PROKAR_LIPOPROTEIN"/>
    <property type="match status" value="1"/>
</dbReference>
<evidence type="ECO:0000256" key="1">
    <source>
        <dbReference type="SAM" id="MobiDB-lite"/>
    </source>
</evidence>
<dbReference type="EMBL" id="HG938353">
    <property type="protein sequence ID" value="CDN47684.1"/>
    <property type="molecule type" value="Genomic_DNA"/>
</dbReference>
<feature type="signal peptide" evidence="2">
    <location>
        <begin position="1"/>
        <end position="27"/>
    </location>
</feature>
<dbReference type="GO" id="GO:0016787">
    <property type="term" value="F:hydrolase activity"/>
    <property type="evidence" value="ECO:0007669"/>
    <property type="project" value="UniProtKB-KW"/>
</dbReference>
<dbReference type="eggNOG" id="COG3773">
    <property type="taxonomic scope" value="Bacteria"/>
</dbReference>
<evidence type="ECO:0000313" key="4">
    <source>
        <dbReference type="EMBL" id="CDN47684.1"/>
    </source>
</evidence>
<feature type="chain" id="PRO_5001656243" evidence="2">
    <location>
        <begin position="28"/>
        <end position="296"/>
    </location>
</feature>
<dbReference type="AlphaFoldDB" id="A0A068SPA3"/>
<dbReference type="Gene3D" id="1.10.10.2520">
    <property type="entry name" value="Cell wall hydrolase SleB, domain 1"/>
    <property type="match status" value="1"/>
</dbReference>
<keyword evidence="2" id="KW-0732">Signal</keyword>
<dbReference type="HOGENOM" id="CLU_078488_1_0_5"/>
<evidence type="ECO:0000259" key="3">
    <source>
        <dbReference type="Pfam" id="PF07486"/>
    </source>
</evidence>
<protein>
    <submittedName>
        <fullName evidence="4">Cell Wall Hydrolase</fullName>
    </submittedName>
</protein>
<accession>A0A068SPA3</accession>
<organism evidence="4 5">
    <name type="scientific">Neorhizobium galegae bv. orientalis str. HAMBI 540</name>
    <dbReference type="NCBI Taxonomy" id="1028800"/>
    <lineage>
        <taxon>Bacteria</taxon>
        <taxon>Pseudomonadati</taxon>
        <taxon>Pseudomonadota</taxon>
        <taxon>Alphaproteobacteria</taxon>
        <taxon>Hyphomicrobiales</taxon>
        <taxon>Rhizobiaceae</taxon>
        <taxon>Rhizobium/Agrobacterium group</taxon>
        <taxon>Neorhizobium</taxon>
    </lineage>
</organism>
<gene>
    <name evidence="4" type="ORF">RG540_CH15080</name>
</gene>
<keyword evidence="4" id="KW-0378">Hydrolase</keyword>
<dbReference type="KEGG" id="ngg:RG540_CH15080"/>
<feature type="domain" description="Cell wall hydrolase SleB" evidence="3">
    <location>
        <begin position="73"/>
        <end position="170"/>
    </location>
</feature>
<keyword evidence="5" id="KW-1185">Reference proteome</keyword>
<evidence type="ECO:0000313" key="5">
    <source>
        <dbReference type="Proteomes" id="UP000028181"/>
    </source>
</evidence>
<reference evidence="5" key="1">
    <citation type="journal article" date="2014" name="BMC Genomics">
        <title>Genome sequencing of two Neorhizobium galegae strains reveals a noeT gene responsible for the unusual acetylation of the nodulation factors.</title>
        <authorList>
            <person name="Osterman J."/>
            <person name="Marsh J."/>
            <person name="Laine P.K."/>
            <person name="Zeng Z."/>
            <person name="Alatalo E."/>
            <person name="Sullivan J.T."/>
            <person name="Young J.P."/>
            <person name="Thomas-Oates J."/>
            <person name="Paulin L."/>
            <person name="Lindstrom K."/>
        </authorList>
    </citation>
    <scope>NUCLEOTIDE SEQUENCE [LARGE SCALE GENOMIC DNA]</scope>
    <source>
        <strain evidence="5">HAMBI 540</strain>
    </source>
</reference>
<name>A0A068SPA3_NEOGA</name>
<dbReference type="Pfam" id="PF07486">
    <property type="entry name" value="Hydrolase_2"/>
    <property type="match status" value="1"/>
</dbReference>
<proteinExistence type="predicted"/>
<dbReference type="InterPro" id="IPR011105">
    <property type="entry name" value="Cell_wall_hydrolase_SleB"/>
</dbReference>
<sequence>MTANDKALLRPAVGLVGMMLLSACTSAQTTSSISPASTTVKPAPVSRKLVYHYTPADRDCMKRAMYFESQRSSREGLMAVGTVIMNRLTSDAYPPSICGIVAQEKQFAPGVLTRPINEETVPELDAAVDAIIRGERNSEVRDAMFFHTAGLRFPYQNMHYVTVAGGNAFYEKRDRDGELQTPPPKPADEYVLALVRSNPDPFSLIQAKEFDVASIPSTGTDPMVAMNVPVPIERPDPLAVRSASIQPTGTQSVKPPVGPVILASSMSNEWMLRFDAGNAKPTPTPSPKRSPGGVDR</sequence>